<dbReference type="AlphaFoldDB" id="A0AA39T217"/>
<organism evidence="2 3">
    <name type="scientific">Acer saccharum</name>
    <name type="common">Sugar maple</name>
    <dbReference type="NCBI Taxonomy" id="4024"/>
    <lineage>
        <taxon>Eukaryota</taxon>
        <taxon>Viridiplantae</taxon>
        <taxon>Streptophyta</taxon>
        <taxon>Embryophyta</taxon>
        <taxon>Tracheophyta</taxon>
        <taxon>Spermatophyta</taxon>
        <taxon>Magnoliopsida</taxon>
        <taxon>eudicotyledons</taxon>
        <taxon>Gunneridae</taxon>
        <taxon>Pentapetalae</taxon>
        <taxon>rosids</taxon>
        <taxon>malvids</taxon>
        <taxon>Sapindales</taxon>
        <taxon>Sapindaceae</taxon>
        <taxon>Hippocastanoideae</taxon>
        <taxon>Acereae</taxon>
        <taxon>Acer</taxon>
    </lineage>
</organism>
<keyword evidence="3" id="KW-1185">Reference proteome</keyword>
<dbReference type="Proteomes" id="UP001168877">
    <property type="component" value="Unassembled WGS sequence"/>
</dbReference>
<reference evidence="2" key="1">
    <citation type="journal article" date="2022" name="Plant J.">
        <title>Strategies of tolerance reflected in two North American maple genomes.</title>
        <authorList>
            <person name="McEvoy S.L."/>
            <person name="Sezen U.U."/>
            <person name="Trouern-Trend A."/>
            <person name="McMahon S.M."/>
            <person name="Schaberg P.G."/>
            <person name="Yang J."/>
            <person name="Wegrzyn J.L."/>
            <person name="Swenson N.G."/>
        </authorList>
    </citation>
    <scope>NUCLEOTIDE SEQUENCE</scope>
    <source>
        <strain evidence="2">NS2018</strain>
    </source>
</reference>
<evidence type="ECO:0000313" key="3">
    <source>
        <dbReference type="Proteomes" id="UP001168877"/>
    </source>
</evidence>
<name>A0AA39T217_ACESA</name>
<dbReference type="EMBL" id="JAUESC010000003">
    <property type="protein sequence ID" value="KAK0600362.1"/>
    <property type="molecule type" value="Genomic_DNA"/>
</dbReference>
<evidence type="ECO:0000256" key="1">
    <source>
        <dbReference type="SAM" id="MobiDB-lite"/>
    </source>
</evidence>
<feature type="compositionally biased region" description="Polar residues" evidence="1">
    <location>
        <begin position="116"/>
        <end position="125"/>
    </location>
</feature>
<reference evidence="2" key="2">
    <citation type="submission" date="2023-06" db="EMBL/GenBank/DDBJ databases">
        <authorList>
            <person name="Swenson N.G."/>
            <person name="Wegrzyn J.L."/>
            <person name="Mcevoy S.L."/>
        </authorList>
    </citation>
    <scope>NUCLEOTIDE SEQUENCE</scope>
    <source>
        <strain evidence="2">NS2018</strain>
        <tissue evidence="2">Leaf</tissue>
    </source>
</reference>
<proteinExistence type="predicted"/>
<feature type="region of interest" description="Disordered" evidence="1">
    <location>
        <begin position="75"/>
        <end position="94"/>
    </location>
</feature>
<evidence type="ECO:0000313" key="2">
    <source>
        <dbReference type="EMBL" id="KAK0600362.1"/>
    </source>
</evidence>
<feature type="compositionally biased region" description="Basic and acidic residues" evidence="1">
    <location>
        <begin position="126"/>
        <end position="137"/>
    </location>
</feature>
<comment type="caution">
    <text evidence="2">The sequence shown here is derived from an EMBL/GenBank/DDBJ whole genome shotgun (WGS) entry which is preliminary data.</text>
</comment>
<gene>
    <name evidence="2" type="ORF">LWI29_014169</name>
</gene>
<sequence length="270" mass="29443">MNADEVACLCASMTLKEREGPVRTLKPDLKNVGHTVKDCLDQPTGIGTAKGEELLFGFWMRGLAPNMRTRSWGRKWEPREDRDTRGSPMEARENRSFLLQNNAYRGGGRKTDQRGTVDQTVLENSSEGKEIVGKENPRSVSNQKGKESVTFSVSGMNGDSGIKMSNLRMAGNQESIYKECLGSNISGEKSEGIEVLKVAANNGQRDVGFSTSASPSDCMVMTHKPTFEGNVGSIVLDQKVGPARLEGNRIQSLEKNQIASYNGLRIPGLG</sequence>
<accession>A0AA39T217</accession>
<feature type="region of interest" description="Disordered" evidence="1">
    <location>
        <begin position="103"/>
        <end position="145"/>
    </location>
</feature>
<protein>
    <submittedName>
        <fullName evidence="2">Uncharacterized protein</fullName>
    </submittedName>
</protein>